<comment type="caution">
    <text evidence="5">The sequence shown here is derived from an EMBL/GenBank/DDBJ whole genome shotgun (WGS) entry which is preliminary data.</text>
</comment>
<dbReference type="Pfam" id="PF24850">
    <property type="entry name" value="CC_BshC"/>
    <property type="match status" value="1"/>
</dbReference>
<protein>
    <recommendedName>
        <fullName evidence="2">Putative cysteine ligase BshC</fullName>
        <ecNumber evidence="2">6.-.-.-</ecNumber>
    </recommendedName>
</protein>
<keyword evidence="6" id="KW-1185">Reference proteome</keyword>
<feature type="domain" description="Bacillithiol biosynthesis BshC N-terminal Rossmann-like" evidence="3">
    <location>
        <begin position="12"/>
        <end position="370"/>
    </location>
</feature>
<dbReference type="InterPro" id="IPR055399">
    <property type="entry name" value="CC_BshC"/>
</dbReference>
<dbReference type="EMBL" id="QKSB01000001">
    <property type="protein sequence ID" value="PZE18456.1"/>
    <property type="molecule type" value="Genomic_DNA"/>
</dbReference>
<evidence type="ECO:0000259" key="3">
    <source>
        <dbReference type="Pfam" id="PF10079"/>
    </source>
</evidence>
<proteinExistence type="inferred from homology"/>
<accession>A0A2W1NKS0</accession>
<dbReference type="HAMAP" id="MF_01867">
    <property type="entry name" value="BshC"/>
    <property type="match status" value="1"/>
</dbReference>
<name>A0A2W1NKS0_9FLAO</name>
<dbReference type="PIRSF" id="PIRSF012535">
    <property type="entry name" value="UCP012535"/>
    <property type="match status" value="1"/>
</dbReference>
<feature type="coiled-coil region" evidence="2">
    <location>
        <begin position="442"/>
        <end position="484"/>
    </location>
</feature>
<gene>
    <name evidence="2 5" type="primary">bshC</name>
    <name evidence="5" type="ORF">DNU06_01075</name>
</gene>
<dbReference type="GO" id="GO:0016874">
    <property type="term" value="F:ligase activity"/>
    <property type="evidence" value="ECO:0007669"/>
    <property type="project" value="UniProtKB-UniRule"/>
</dbReference>
<evidence type="ECO:0000259" key="4">
    <source>
        <dbReference type="Pfam" id="PF24850"/>
    </source>
</evidence>
<evidence type="ECO:0000256" key="1">
    <source>
        <dbReference type="ARBA" id="ARBA00022598"/>
    </source>
</evidence>
<dbReference type="NCBIfam" id="TIGR03998">
    <property type="entry name" value="thiol_BshC"/>
    <property type="match status" value="1"/>
</dbReference>
<dbReference type="Pfam" id="PF10079">
    <property type="entry name" value="Rossmann-like_BshC"/>
    <property type="match status" value="1"/>
</dbReference>
<dbReference type="InterPro" id="IPR055398">
    <property type="entry name" value="Rossmann-like_BshC"/>
</dbReference>
<comment type="similarity">
    <text evidence="2">Belongs to the BshC family.</text>
</comment>
<dbReference type="InterPro" id="IPR011199">
    <property type="entry name" value="Bacillithiol_biosynth_BshC"/>
</dbReference>
<feature type="domain" description="Bacillithiol biosynthesis BshC C-terminal coiled-coil" evidence="4">
    <location>
        <begin position="373"/>
        <end position="526"/>
    </location>
</feature>
<dbReference type="EC" id="6.-.-.-" evidence="2"/>
<dbReference type="RefSeq" id="WP_111061356.1">
    <property type="nucleotide sequence ID" value="NZ_JBHUCU010000007.1"/>
</dbReference>
<dbReference type="AlphaFoldDB" id="A0A2W1NKS0"/>
<organism evidence="5 6">
    <name type="scientific">Putridiphycobacter roseus</name>
    <dbReference type="NCBI Taxonomy" id="2219161"/>
    <lineage>
        <taxon>Bacteria</taxon>
        <taxon>Pseudomonadati</taxon>
        <taxon>Bacteroidota</taxon>
        <taxon>Flavobacteriia</taxon>
        <taxon>Flavobacteriales</taxon>
        <taxon>Crocinitomicaceae</taxon>
        <taxon>Putridiphycobacter</taxon>
    </lineage>
</organism>
<keyword evidence="2" id="KW-0175">Coiled coil</keyword>
<reference evidence="5 6" key="1">
    <citation type="submission" date="2018-06" db="EMBL/GenBank/DDBJ databases">
        <title>The draft genome sequence of Crocinitomix sp. SM1701.</title>
        <authorList>
            <person name="Zhang X."/>
        </authorList>
    </citation>
    <scope>NUCLEOTIDE SEQUENCE [LARGE SCALE GENOMIC DNA]</scope>
    <source>
        <strain evidence="5 6">SM1701</strain>
    </source>
</reference>
<evidence type="ECO:0000256" key="2">
    <source>
        <dbReference type="HAMAP-Rule" id="MF_01867"/>
    </source>
</evidence>
<keyword evidence="1 2" id="KW-0436">Ligase</keyword>
<dbReference type="Proteomes" id="UP000249248">
    <property type="component" value="Unassembled WGS sequence"/>
</dbReference>
<evidence type="ECO:0000313" key="6">
    <source>
        <dbReference type="Proteomes" id="UP000249248"/>
    </source>
</evidence>
<sequence>MIKPMYSFAELEFSSPLIRDLIAEKSTIKPLVNHFFSEENLIQAAKNRQFSQEARITLQNVLQRQNETLNLSIETKNNIDRITDENTFTVTTGHQLNLGTGPLYTIYKILEVINWAKKVNSQQEDIHMVPVFWMATEDHDFDEINHLHLFGNKVEWNHANEKGSIVGRLETKGMDAFVDEVFAKFGDEQLKGKVQQYLSAYQKANTLGASNRMLINEFFGDYGLVIIDGDDQALKKEAVSIFSTEVTSSVILNAVNETNEYLSQNDYHQQVFVRPCNLFYIQPNGVRDRIEREEDDFTIGTKKLTEDELLEEIKLAPERFSPNALLRPVYQETVLPNLVYVGGGGEIAYWLQLKSSFEGFEVDFPLLKVRDSVLLMNEKLVDTMNEFGYSLMELKMPLDDLLKDYMLKNQGDVLSLASEKEDLVSLKEKLMAKAMSIDANAERFVEAEFQKMENQLDKMEKKFMQAEKKNHEKSLKQLSRLKNSIYPNGGFQERYDNIFMHIQNETIIHDIQQHLFHQMIEQPVIHVINV</sequence>
<evidence type="ECO:0000313" key="5">
    <source>
        <dbReference type="EMBL" id="PZE18456.1"/>
    </source>
</evidence>
<dbReference type="OrthoDB" id="9765151at2"/>